<dbReference type="EMBL" id="KQ965750">
    <property type="protein sequence ID" value="KXS16748.1"/>
    <property type="molecule type" value="Genomic_DNA"/>
</dbReference>
<dbReference type="AlphaFoldDB" id="A0A139AJ58"/>
<feature type="region of interest" description="Disordered" evidence="1">
    <location>
        <begin position="62"/>
        <end position="108"/>
    </location>
</feature>
<feature type="region of interest" description="Disordered" evidence="1">
    <location>
        <begin position="23"/>
        <end position="45"/>
    </location>
</feature>
<proteinExistence type="predicted"/>
<keyword evidence="3" id="KW-1185">Reference proteome</keyword>
<accession>A0A139AJ58</accession>
<name>A0A139AJ58_GONPJ</name>
<reference evidence="2 3" key="1">
    <citation type="journal article" date="2015" name="Genome Biol. Evol.">
        <title>Phylogenomic analyses indicate that early fungi evolved digesting cell walls of algal ancestors of land plants.</title>
        <authorList>
            <person name="Chang Y."/>
            <person name="Wang S."/>
            <person name="Sekimoto S."/>
            <person name="Aerts A.L."/>
            <person name="Choi C."/>
            <person name="Clum A."/>
            <person name="LaButti K.M."/>
            <person name="Lindquist E.A."/>
            <person name="Yee Ngan C."/>
            <person name="Ohm R.A."/>
            <person name="Salamov A.A."/>
            <person name="Grigoriev I.V."/>
            <person name="Spatafora J.W."/>
            <person name="Berbee M.L."/>
        </authorList>
    </citation>
    <scope>NUCLEOTIDE SEQUENCE [LARGE SCALE GENOMIC DNA]</scope>
    <source>
        <strain evidence="2 3">JEL478</strain>
    </source>
</reference>
<evidence type="ECO:0000313" key="3">
    <source>
        <dbReference type="Proteomes" id="UP000070544"/>
    </source>
</evidence>
<evidence type="ECO:0000313" key="2">
    <source>
        <dbReference type="EMBL" id="KXS16748.1"/>
    </source>
</evidence>
<dbReference type="Proteomes" id="UP000070544">
    <property type="component" value="Unassembled WGS sequence"/>
</dbReference>
<sequence length="126" mass="13795">MTAKCRFTTKPLPLHTLYTSTLQGPYMSPTPQQPRPLSTSSDFGQCDNPPCRVRFPEFALLPPSIPARPTKHRGLQEEPLSSRPKTPGCGDSAPAPSLRLLRSEGRPPQLREVRLGLISVEVPALA</sequence>
<protein>
    <submittedName>
        <fullName evidence="2">Uncharacterized protein</fullName>
    </submittedName>
</protein>
<evidence type="ECO:0000256" key="1">
    <source>
        <dbReference type="SAM" id="MobiDB-lite"/>
    </source>
</evidence>
<organism evidence="2 3">
    <name type="scientific">Gonapodya prolifera (strain JEL478)</name>
    <name type="common">Monoblepharis prolifera</name>
    <dbReference type="NCBI Taxonomy" id="1344416"/>
    <lineage>
        <taxon>Eukaryota</taxon>
        <taxon>Fungi</taxon>
        <taxon>Fungi incertae sedis</taxon>
        <taxon>Chytridiomycota</taxon>
        <taxon>Chytridiomycota incertae sedis</taxon>
        <taxon>Monoblepharidomycetes</taxon>
        <taxon>Monoblepharidales</taxon>
        <taxon>Gonapodyaceae</taxon>
        <taxon>Gonapodya</taxon>
    </lineage>
</organism>
<gene>
    <name evidence="2" type="ORF">M427DRAFT_283609</name>
</gene>